<dbReference type="AlphaFoldDB" id="A0A7H0LH66"/>
<evidence type="ECO:0000256" key="1">
    <source>
        <dbReference type="SAM" id="MobiDB-lite"/>
    </source>
</evidence>
<accession>A0A7H0LH66</accession>
<evidence type="ECO:0000313" key="3">
    <source>
        <dbReference type="EMBL" id="QNQ09019.1"/>
    </source>
</evidence>
<proteinExistence type="predicted"/>
<dbReference type="KEGG" id="spap:H3Z74_20360"/>
<gene>
    <name evidence="3" type="ORF">H3Z74_20360</name>
</gene>
<sequence>MSVLRHFNMFRAVDDLRGFLRQRRPHELGFLLLSVALFGSILVAFTIDSHEERVYRPNIIYVQQWPASRTDAEIRAQQKIDGPIEAKRRADEEAQRKKTQEEFKRLDSKLEKLGI</sequence>
<protein>
    <submittedName>
        <fullName evidence="3">Uncharacterized protein</fullName>
    </submittedName>
</protein>
<keyword evidence="2" id="KW-1133">Transmembrane helix</keyword>
<dbReference type="Proteomes" id="UP000516148">
    <property type="component" value="Chromosome"/>
</dbReference>
<reference evidence="3 4" key="1">
    <citation type="submission" date="2020-09" db="EMBL/GenBank/DDBJ databases">
        <title>Sphingomonas sp., a new species isolated from pork steak.</title>
        <authorList>
            <person name="Heidler von Heilborn D."/>
        </authorList>
    </citation>
    <scope>NUCLEOTIDE SEQUENCE [LARGE SCALE GENOMIC DNA]</scope>
    <source>
        <strain evidence="4">S8-3T</strain>
    </source>
</reference>
<evidence type="ECO:0000313" key="4">
    <source>
        <dbReference type="Proteomes" id="UP000516148"/>
    </source>
</evidence>
<name>A0A7H0LH66_9SPHN</name>
<feature type="region of interest" description="Disordered" evidence="1">
    <location>
        <begin position="81"/>
        <end position="101"/>
    </location>
</feature>
<keyword evidence="2" id="KW-0472">Membrane</keyword>
<keyword evidence="2" id="KW-0812">Transmembrane</keyword>
<keyword evidence="4" id="KW-1185">Reference proteome</keyword>
<dbReference type="EMBL" id="CP061038">
    <property type="protein sequence ID" value="QNQ09019.1"/>
    <property type="molecule type" value="Genomic_DNA"/>
</dbReference>
<feature type="transmembrane region" description="Helical" evidence="2">
    <location>
        <begin position="28"/>
        <end position="47"/>
    </location>
</feature>
<evidence type="ECO:0000256" key="2">
    <source>
        <dbReference type="SAM" id="Phobius"/>
    </source>
</evidence>
<dbReference type="RefSeq" id="WP_187761344.1">
    <property type="nucleotide sequence ID" value="NZ_CP061038.1"/>
</dbReference>
<organism evidence="3 4">
    <name type="scientific">Sphingomonas alpina</name>
    <dbReference type="NCBI Taxonomy" id="653931"/>
    <lineage>
        <taxon>Bacteria</taxon>
        <taxon>Pseudomonadati</taxon>
        <taxon>Pseudomonadota</taxon>
        <taxon>Alphaproteobacteria</taxon>
        <taxon>Sphingomonadales</taxon>
        <taxon>Sphingomonadaceae</taxon>
        <taxon>Sphingomonas</taxon>
    </lineage>
</organism>